<evidence type="ECO:0000313" key="1">
    <source>
        <dbReference type="EMBL" id="OGC93080.1"/>
    </source>
</evidence>
<accession>A0A1F4YGE8</accession>
<dbReference type="PANTHER" id="PTHR34070:SF1">
    <property type="entry name" value="DNA ALKYLATION REPAIR PROTEIN"/>
    <property type="match status" value="1"/>
</dbReference>
<dbReference type="AlphaFoldDB" id="A0A1F4YGE8"/>
<dbReference type="Gene3D" id="1.25.10.90">
    <property type="match status" value="1"/>
</dbReference>
<dbReference type="EMBL" id="MEXH01000002">
    <property type="protein sequence ID" value="OGC93080.1"/>
    <property type="molecule type" value="Genomic_DNA"/>
</dbReference>
<protein>
    <submittedName>
        <fullName evidence="1">DNA alkylation repair protein</fullName>
    </submittedName>
</protein>
<reference evidence="1 2" key="1">
    <citation type="journal article" date="2016" name="Nat. Commun.">
        <title>Thousands of microbial genomes shed light on interconnected biogeochemical processes in an aquifer system.</title>
        <authorList>
            <person name="Anantharaman K."/>
            <person name="Brown C.T."/>
            <person name="Hug L.A."/>
            <person name="Sharon I."/>
            <person name="Castelle C.J."/>
            <person name="Probst A.J."/>
            <person name="Thomas B.C."/>
            <person name="Singh A."/>
            <person name="Wilkins M.J."/>
            <person name="Karaoz U."/>
            <person name="Brodie E.L."/>
            <person name="Williams K.H."/>
            <person name="Hubbard S.S."/>
            <person name="Banfield J.F."/>
        </authorList>
    </citation>
    <scope>NUCLEOTIDE SEQUENCE [LARGE SCALE GENOMIC DNA]</scope>
</reference>
<dbReference type="PANTHER" id="PTHR34070">
    <property type="entry name" value="ARMADILLO-TYPE FOLD"/>
    <property type="match status" value="1"/>
</dbReference>
<dbReference type="InterPro" id="IPR016024">
    <property type="entry name" value="ARM-type_fold"/>
</dbReference>
<dbReference type="InterPro" id="IPR014825">
    <property type="entry name" value="DNA_alkylation"/>
</dbReference>
<dbReference type="Proteomes" id="UP000178176">
    <property type="component" value="Unassembled WGS sequence"/>
</dbReference>
<gene>
    <name evidence="1" type="ORF">A2876_00845</name>
</gene>
<comment type="caution">
    <text evidence="1">The sequence shown here is derived from an EMBL/GenBank/DDBJ whole genome shotgun (WGS) entry which is preliminary data.</text>
</comment>
<dbReference type="CDD" id="cd06561">
    <property type="entry name" value="AlkD_like"/>
    <property type="match status" value="1"/>
</dbReference>
<organism evidence="1 2">
    <name type="scientific">Candidatus Amesbacteria bacterium RIFCSPHIGHO2_01_FULL_48_32b</name>
    <dbReference type="NCBI Taxonomy" id="1797253"/>
    <lineage>
        <taxon>Bacteria</taxon>
        <taxon>Candidatus Amesiibacteriota</taxon>
    </lineage>
</organism>
<proteinExistence type="predicted"/>
<dbReference type="SUPFAM" id="SSF48371">
    <property type="entry name" value="ARM repeat"/>
    <property type="match status" value="1"/>
</dbReference>
<name>A0A1F4YGE8_9BACT</name>
<dbReference type="Pfam" id="PF08713">
    <property type="entry name" value="DNA_alkylation"/>
    <property type="match status" value="1"/>
</dbReference>
<sequence length="234" mass="26880">MLSDLKKDIRRLANPAKAKILSRFFKTGPGEYGEGDIFLGLMVPQSRTISRKYKDLPLSDIQLLLNSKIHEERTIALAILVNRFAKSGVQDRKNIYGFYLANTKNINNWDLVDISAPNIVGEYLLDKPLNILFKLAKSKSLWERRIAILSTFAFIYKGDPKPTLKIAEMLLHDKEDLIHKAVGWLLREVGKRCSQKVLTNFLDSHLGLLPRTTLRYAIERFPPKLRLKYLKSKS</sequence>
<evidence type="ECO:0000313" key="2">
    <source>
        <dbReference type="Proteomes" id="UP000178176"/>
    </source>
</evidence>